<evidence type="ECO:0000313" key="10">
    <source>
        <dbReference type="Proteomes" id="UP000464314"/>
    </source>
</evidence>
<keyword evidence="5" id="KW-1133">Transmembrane helix</keyword>
<name>A0A6P1TPH0_9FIRM</name>
<dbReference type="AlphaFoldDB" id="A0A6P1TPH0"/>
<dbReference type="RefSeq" id="WP_161838907.1">
    <property type="nucleotide sequence ID" value="NZ_CP048000.1"/>
</dbReference>
<keyword evidence="10" id="KW-1185">Reference proteome</keyword>
<dbReference type="Proteomes" id="UP000464314">
    <property type="component" value="Chromosome"/>
</dbReference>
<protein>
    <submittedName>
        <fullName evidence="9">OmpA family protein</fullName>
    </submittedName>
</protein>
<dbReference type="Gene3D" id="3.30.1330.60">
    <property type="entry name" value="OmpA-like domain"/>
    <property type="match status" value="1"/>
</dbReference>
<evidence type="ECO:0000256" key="1">
    <source>
        <dbReference type="ARBA" id="ARBA00004162"/>
    </source>
</evidence>
<comment type="similarity">
    <text evidence="2">Belongs to the MotB family.</text>
</comment>
<evidence type="ECO:0000256" key="3">
    <source>
        <dbReference type="ARBA" id="ARBA00022475"/>
    </source>
</evidence>
<dbReference type="Pfam" id="PF13677">
    <property type="entry name" value="MotB_plug"/>
    <property type="match status" value="1"/>
</dbReference>
<feature type="domain" description="OmpA-like" evidence="8">
    <location>
        <begin position="147"/>
        <end position="270"/>
    </location>
</feature>
<accession>A0A6P1TPH0</accession>
<dbReference type="PROSITE" id="PS51123">
    <property type="entry name" value="OMPA_2"/>
    <property type="match status" value="1"/>
</dbReference>
<dbReference type="InterPro" id="IPR025713">
    <property type="entry name" value="MotB-like_N_dom"/>
</dbReference>
<organism evidence="9 10">
    <name type="scientific">Anaerocolumna sedimenticola</name>
    <dbReference type="NCBI Taxonomy" id="2696063"/>
    <lineage>
        <taxon>Bacteria</taxon>
        <taxon>Bacillati</taxon>
        <taxon>Bacillota</taxon>
        <taxon>Clostridia</taxon>
        <taxon>Lachnospirales</taxon>
        <taxon>Lachnospiraceae</taxon>
        <taxon>Anaerocolumna</taxon>
    </lineage>
</organism>
<dbReference type="KEGG" id="anr:Ana3638_15890"/>
<dbReference type="InterPro" id="IPR006665">
    <property type="entry name" value="OmpA-like"/>
</dbReference>
<sequence>MARKKNDEEQSAGSPWLNTFADLMNLLLCFFVLLFASSTVDAEKYEEIVASMSSSFSIFSGGGSAVDEGRLISTGISQLNDLSDYYNTTGKSSEDSSASDEYEQSEAMQELLEQNKAASQAIYDKVSDLAEQKNLDNYIELSMDTNYRYVKISLSGSILFDSGKADIKLEAIPIFSKVGDILQVYKEYHIELEGHTDNVPVNINNIYKNNNWLSSARALNAATYLMNEKGLNPKTLSWTGRGEYDPVASNATPEGRAKNRRVEIKIYNDINN</sequence>
<evidence type="ECO:0000256" key="7">
    <source>
        <dbReference type="PROSITE-ProRule" id="PRU00473"/>
    </source>
</evidence>
<evidence type="ECO:0000256" key="6">
    <source>
        <dbReference type="ARBA" id="ARBA00023136"/>
    </source>
</evidence>
<keyword evidence="3" id="KW-1003">Cell membrane</keyword>
<dbReference type="EMBL" id="CP048000">
    <property type="protein sequence ID" value="QHQ62082.1"/>
    <property type="molecule type" value="Genomic_DNA"/>
</dbReference>
<evidence type="ECO:0000313" key="9">
    <source>
        <dbReference type="EMBL" id="QHQ62082.1"/>
    </source>
</evidence>
<evidence type="ECO:0000256" key="2">
    <source>
        <dbReference type="ARBA" id="ARBA00008914"/>
    </source>
</evidence>
<proteinExistence type="inferred from homology"/>
<keyword evidence="4" id="KW-0812">Transmembrane</keyword>
<dbReference type="GO" id="GO:0005886">
    <property type="term" value="C:plasma membrane"/>
    <property type="evidence" value="ECO:0007669"/>
    <property type="project" value="UniProtKB-SubCell"/>
</dbReference>
<dbReference type="SUPFAM" id="SSF103088">
    <property type="entry name" value="OmpA-like"/>
    <property type="match status" value="1"/>
</dbReference>
<dbReference type="PANTHER" id="PTHR30329:SF21">
    <property type="entry name" value="LIPOPROTEIN YIAD-RELATED"/>
    <property type="match status" value="1"/>
</dbReference>
<dbReference type="Pfam" id="PF00691">
    <property type="entry name" value="OmpA"/>
    <property type="match status" value="1"/>
</dbReference>
<evidence type="ECO:0000259" key="8">
    <source>
        <dbReference type="PROSITE" id="PS51123"/>
    </source>
</evidence>
<reference evidence="9 10" key="1">
    <citation type="submission" date="2020-01" db="EMBL/GenBank/DDBJ databases">
        <title>Genome analysis of Anaerocolumna sp. CBA3638.</title>
        <authorList>
            <person name="Kim J."/>
            <person name="Roh S.W."/>
        </authorList>
    </citation>
    <scope>NUCLEOTIDE SEQUENCE [LARGE SCALE GENOMIC DNA]</scope>
    <source>
        <strain evidence="9 10">CBA3638</strain>
    </source>
</reference>
<gene>
    <name evidence="9" type="ORF">Ana3638_15890</name>
</gene>
<evidence type="ECO:0000256" key="5">
    <source>
        <dbReference type="ARBA" id="ARBA00022989"/>
    </source>
</evidence>
<comment type="subcellular location">
    <subcellularLocation>
        <location evidence="1">Cell membrane</location>
        <topology evidence="1">Single-pass membrane protein</topology>
    </subcellularLocation>
</comment>
<evidence type="ECO:0000256" key="4">
    <source>
        <dbReference type="ARBA" id="ARBA00022692"/>
    </source>
</evidence>
<keyword evidence="6 7" id="KW-0472">Membrane</keyword>
<dbReference type="InterPro" id="IPR036737">
    <property type="entry name" value="OmpA-like_sf"/>
</dbReference>
<dbReference type="InterPro" id="IPR050330">
    <property type="entry name" value="Bact_OuterMem_StrucFunc"/>
</dbReference>
<dbReference type="PANTHER" id="PTHR30329">
    <property type="entry name" value="STATOR ELEMENT OF FLAGELLAR MOTOR COMPLEX"/>
    <property type="match status" value="1"/>
</dbReference>
<dbReference type="CDD" id="cd07185">
    <property type="entry name" value="OmpA_C-like"/>
    <property type="match status" value="1"/>
</dbReference>